<dbReference type="RefSeq" id="WP_098859100.1">
    <property type="nucleotide sequence ID" value="NZ_NUMG01000042.1"/>
</dbReference>
<sequence length="268" mass="31726">MIQGEDIALSAKLMENIYPSYVEMKQIEHKLKGLNSYARNLLKDSEMRVHNFCDGRVIAEFVRDNEYETDYVGLNEYLYYKGLLVITNKLDDFILPMDTIHLESYKLPKTYFIRPNLNKLGKVKKEDFEGFGTLDFELDYFCTHKEIYDSLEKSYERTKSLILECPVLREKRKVLFKYGSLSLIKNKQLYNVQQLFNDGQIDLLINYSRPSSEKLEELMLNGSIQQKEIKQFKKLVDVKLKFVLTTPDSKERMRKAFDWKLQRMSANL</sequence>
<accession>A0A2C1LFS9</accession>
<evidence type="ECO:0000313" key="1">
    <source>
        <dbReference type="EMBL" id="PGT97346.1"/>
    </source>
</evidence>
<name>A0A2C1LFS9_BACCE</name>
<gene>
    <name evidence="1" type="ORF">COD19_25430</name>
</gene>
<organism evidence="1 2">
    <name type="scientific">Bacillus cereus</name>
    <dbReference type="NCBI Taxonomy" id="1396"/>
    <lineage>
        <taxon>Bacteria</taxon>
        <taxon>Bacillati</taxon>
        <taxon>Bacillota</taxon>
        <taxon>Bacilli</taxon>
        <taxon>Bacillales</taxon>
        <taxon>Bacillaceae</taxon>
        <taxon>Bacillus</taxon>
        <taxon>Bacillus cereus group</taxon>
    </lineage>
</organism>
<proteinExistence type="predicted"/>
<evidence type="ECO:0000313" key="2">
    <source>
        <dbReference type="Proteomes" id="UP000225766"/>
    </source>
</evidence>
<comment type="caution">
    <text evidence="1">The sequence shown here is derived from an EMBL/GenBank/DDBJ whole genome shotgun (WGS) entry which is preliminary data.</text>
</comment>
<dbReference type="AlphaFoldDB" id="A0A2C1LFS9"/>
<dbReference type="EMBL" id="NUMG01000042">
    <property type="protein sequence ID" value="PGT97346.1"/>
    <property type="molecule type" value="Genomic_DNA"/>
</dbReference>
<protein>
    <submittedName>
        <fullName evidence="1">Uncharacterized protein</fullName>
    </submittedName>
</protein>
<dbReference type="Proteomes" id="UP000225766">
    <property type="component" value="Unassembled WGS sequence"/>
</dbReference>
<reference evidence="1 2" key="1">
    <citation type="submission" date="2017-09" db="EMBL/GenBank/DDBJ databases">
        <title>Large-scale bioinformatics analysis of Bacillus genomes uncovers conserved roles of natural products in bacterial physiology.</title>
        <authorList>
            <consortium name="Agbiome Team Llc"/>
            <person name="Bleich R.M."/>
            <person name="Grubbs K.J."/>
            <person name="Santa Maria K.C."/>
            <person name="Allen S.E."/>
            <person name="Farag S."/>
            <person name="Shank E.A."/>
            <person name="Bowers A."/>
        </authorList>
    </citation>
    <scope>NUCLEOTIDE SEQUENCE [LARGE SCALE GENOMIC DNA]</scope>
    <source>
        <strain evidence="1 2">AFS040105</strain>
    </source>
</reference>